<dbReference type="EMBL" id="JBGMEK010000066">
    <property type="protein sequence ID" value="MFA0813029.1"/>
    <property type="molecule type" value="Genomic_DNA"/>
</dbReference>
<evidence type="ECO:0000313" key="1">
    <source>
        <dbReference type="EMBL" id="MFA0813029.1"/>
    </source>
</evidence>
<sequence>MTEDTNKLQEKLETSLGKNISQICGNKFHSPSDNHCAHFVSHILELDFPFNCKNYSGGNSDPANVRVQEIFPKCPKVGKWEDANKEITHLVFVTKIDNVDIARKKIRNVPQKHIGIFNKGYIYHYSNANKRVEKVSPRDFLKEFDRKYSGKQGLFFGTLPEIDLLLNIKPASNIKNKIAFNLEKNGRKWLASEKNDSGNKFYIGHETSKGNYIGLFSKTDEYYGPKYCAKDYYGQYDHWSQIMELIGYCESKNYFNIINTYDSAKFTFGFFQFAAHTPNDNLILLIKSLYDLPKFNDYFPELEMHDGKLYRTKSDGGRTNLEIEMESGPRNRRQLQYFMNYLNAKLRDHDTQEVLQSARLIHWSNNDIEARNLQVDTANNILQKKMQSRYSRWYNLDGEKDVICALVADIHHQGRASKAKVKLALKSKNKIDRLININQNYQGRISDLKNILGRMVDNGQLGKKVYDAGLNEFR</sequence>
<gene>
    <name evidence="1" type="ORF">ACCI49_19155</name>
</gene>
<proteinExistence type="predicted"/>
<dbReference type="Proteomes" id="UP001569428">
    <property type="component" value="Unassembled WGS sequence"/>
</dbReference>
<keyword evidence="2" id="KW-1185">Reference proteome</keyword>
<name>A0ABV4P3X2_9GAMM</name>
<reference evidence="1 2" key="1">
    <citation type="submission" date="2024-08" db="EMBL/GenBank/DDBJ databases">
        <authorList>
            <person name="Ishaq N."/>
        </authorList>
    </citation>
    <scope>NUCLEOTIDE SEQUENCE [LARGE SCALE GENOMIC DNA]</scope>
    <source>
        <strain evidence="1 2">DSM 18651</strain>
    </source>
</reference>
<evidence type="ECO:0000313" key="2">
    <source>
        <dbReference type="Proteomes" id="UP001569428"/>
    </source>
</evidence>
<dbReference type="RefSeq" id="WP_371840773.1">
    <property type="nucleotide sequence ID" value="NZ_JBGMEK010000066.1"/>
</dbReference>
<organism evidence="1 2">
    <name type="scientific">Microbulbifer epialgicus</name>
    <dbReference type="NCBI Taxonomy" id="393907"/>
    <lineage>
        <taxon>Bacteria</taxon>
        <taxon>Pseudomonadati</taxon>
        <taxon>Pseudomonadota</taxon>
        <taxon>Gammaproteobacteria</taxon>
        <taxon>Cellvibrionales</taxon>
        <taxon>Microbulbiferaceae</taxon>
        <taxon>Microbulbifer</taxon>
    </lineage>
</organism>
<accession>A0ABV4P3X2</accession>
<protein>
    <submittedName>
        <fullName evidence="1">Uncharacterized protein</fullName>
    </submittedName>
</protein>
<comment type="caution">
    <text evidence="1">The sequence shown here is derived from an EMBL/GenBank/DDBJ whole genome shotgun (WGS) entry which is preliminary data.</text>
</comment>